<sequence length="346" mass="40471">MYSLSNLNIRILKINHIILFEFRMFLGLRLIQFTEFNKIILNHLDMNEVNDGSLDTSSSEEIAKVSTNEENEKLVNHIEMMETKSEKDSTFFRRREPKVEYDESRESLKESADTVEGNEKDDGELEEEGWVEERDLKEALDITSAEHFFTIENGALNPSCDVTSNLDNDSEDDDDIMLRYATKRGRVTSPKKEENASSSCAINGYQPCAKNGHLSPSFLFNSCESNESSSKITLSVSKNTKDKRFHDKIFACYFCSKLYTNMRIHYLRRHPKEREVLEIQQYSIGSPERSNLLMLLRNIGNFKHNIRVLKDNEGILLMNRRPNRKYERQNYKDYIPCKYCYGFFFK</sequence>
<reference evidence="2 3" key="1">
    <citation type="journal article" date="2019" name="PLoS Biol.">
        <title>Sex chromosomes control vertical transmission of feminizing Wolbachia symbionts in an isopod.</title>
        <authorList>
            <person name="Becking T."/>
            <person name="Chebbi M.A."/>
            <person name="Giraud I."/>
            <person name="Moumen B."/>
            <person name="Laverre T."/>
            <person name="Caubet Y."/>
            <person name="Peccoud J."/>
            <person name="Gilbert C."/>
            <person name="Cordaux R."/>
        </authorList>
    </citation>
    <scope>NUCLEOTIDE SEQUENCE [LARGE SCALE GENOMIC DNA]</scope>
    <source>
        <strain evidence="2">ANa2</strain>
        <tissue evidence="2">Whole body excluding digestive tract and cuticle</tissue>
    </source>
</reference>
<keyword evidence="3" id="KW-1185">Reference proteome</keyword>
<dbReference type="EMBL" id="SEYY01024048">
    <property type="protein sequence ID" value="KAB7494432.1"/>
    <property type="molecule type" value="Genomic_DNA"/>
</dbReference>
<dbReference type="OrthoDB" id="6780819at2759"/>
<feature type="non-terminal residue" evidence="2">
    <location>
        <position position="346"/>
    </location>
</feature>
<gene>
    <name evidence="2" type="ORF">Anas_13687</name>
</gene>
<dbReference type="PANTHER" id="PTHR33480:SF1">
    <property type="entry name" value="TYR RECOMBINASE DOMAIN-CONTAINING PROTEIN"/>
    <property type="match status" value="1"/>
</dbReference>
<dbReference type="AlphaFoldDB" id="A0A5N5SKS1"/>
<evidence type="ECO:0000256" key="1">
    <source>
        <dbReference type="SAM" id="MobiDB-lite"/>
    </source>
</evidence>
<feature type="region of interest" description="Disordered" evidence="1">
    <location>
        <begin position="86"/>
        <end position="129"/>
    </location>
</feature>
<evidence type="ECO:0000313" key="2">
    <source>
        <dbReference type="EMBL" id="KAB7494432.1"/>
    </source>
</evidence>
<dbReference type="Proteomes" id="UP000326759">
    <property type="component" value="Unassembled WGS sequence"/>
</dbReference>
<name>A0A5N5SKS1_9CRUS</name>
<feature type="compositionally biased region" description="Basic and acidic residues" evidence="1">
    <location>
        <begin position="86"/>
        <end position="120"/>
    </location>
</feature>
<dbReference type="PANTHER" id="PTHR33480">
    <property type="entry name" value="SET DOMAIN-CONTAINING PROTEIN-RELATED"/>
    <property type="match status" value="1"/>
</dbReference>
<comment type="caution">
    <text evidence="2">The sequence shown here is derived from an EMBL/GenBank/DDBJ whole genome shotgun (WGS) entry which is preliminary data.</text>
</comment>
<accession>A0A5N5SKS1</accession>
<organism evidence="2 3">
    <name type="scientific">Armadillidium nasatum</name>
    <dbReference type="NCBI Taxonomy" id="96803"/>
    <lineage>
        <taxon>Eukaryota</taxon>
        <taxon>Metazoa</taxon>
        <taxon>Ecdysozoa</taxon>
        <taxon>Arthropoda</taxon>
        <taxon>Crustacea</taxon>
        <taxon>Multicrustacea</taxon>
        <taxon>Malacostraca</taxon>
        <taxon>Eumalacostraca</taxon>
        <taxon>Peracarida</taxon>
        <taxon>Isopoda</taxon>
        <taxon>Oniscidea</taxon>
        <taxon>Crinocheta</taxon>
        <taxon>Armadillidiidae</taxon>
        <taxon>Armadillidium</taxon>
    </lineage>
</organism>
<evidence type="ECO:0000313" key="3">
    <source>
        <dbReference type="Proteomes" id="UP000326759"/>
    </source>
</evidence>
<protein>
    <submittedName>
        <fullName evidence="2">Uncharacterized protein</fullName>
    </submittedName>
</protein>
<proteinExistence type="predicted"/>